<dbReference type="InterPro" id="IPR015422">
    <property type="entry name" value="PyrdxlP-dep_Trfase_small"/>
</dbReference>
<comment type="caution">
    <text evidence="8">The sequence shown here is derived from an EMBL/GenBank/DDBJ whole genome shotgun (WGS) entry which is preliminary data.</text>
</comment>
<dbReference type="PANTHER" id="PTHR43586:SF8">
    <property type="entry name" value="CYSTEINE DESULFURASE 1, CHLOROPLASTIC"/>
    <property type="match status" value="1"/>
</dbReference>
<dbReference type="InterPro" id="IPR000192">
    <property type="entry name" value="Aminotrans_V_dom"/>
</dbReference>
<evidence type="ECO:0000256" key="3">
    <source>
        <dbReference type="ARBA" id="ARBA00012239"/>
    </source>
</evidence>
<dbReference type="InterPro" id="IPR010970">
    <property type="entry name" value="Cys_dSase_SufS"/>
</dbReference>
<gene>
    <name evidence="8" type="ORF">OCV88_09715</name>
</gene>
<keyword evidence="5" id="KW-0663">Pyridoxal phosphate</keyword>
<evidence type="ECO:0000256" key="2">
    <source>
        <dbReference type="ARBA" id="ARBA00010447"/>
    </source>
</evidence>
<comment type="similarity">
    <text evidence="2">Belongs to the class-V pyridoxal-phosphate-dependent aminotransferase family. Csd subfamily.</text>
</comment>
<evidence type="ECO:0000259" key="7">
    <source>
        <dbReference type="Pfam" id="PF00266"/>
    </source>
</evidence>
<protein>
    <recommendedName>
        <fullName evidence="3">cysteine desulfurase</fullName>
        <ecNumber evidence="3">2.8.1.7</ecNumber>
    </recommendedName>
</protein>
<evidence type="ECO:0000313" key="8">
    <source>
        <dbReference type="EMBL" id="MCU6762611.1"/>
    </source>
</evidence>
<accession>A0ABT2TL93</accession>
<dbReference type="InterPro" id="IPR015421">
    <property type="entry name" value="PyrdxlP-dep_Trfase_major"/>
</dbReference>
<reference evidence="8 9" key="1">
    <citation type="journal article" date="2021" name="ISME Commun">
        <title>Automated analysis of genomic sequences facilitates high-throughput and comprehensive description of bacteria.</title>
        <authorList>
            <person name="Hitch T.C.A."/>
        </authorList>
    </citation>
    <scope>NUCLEOTIDE SEQUENCE [LARGE SCALE GENOMIC DNA]</scope>
    <source>
        <strain evidence="8 9">Sanger_109</strain>
    </source>
</reference>
<dbReference type="SUPFAM" id="SSF53383">
    <property type="entry name" value="PLP-dependent transferases"/>
    <property type="match status" value="1"/>
</dbReference>
<proteinExistence type="inferred from homology"/>
<organism evidence="8 9">
    <name type="scientific">Brotonthovivens ammoniilytica</name>
    <dbReference type="NCBI Taxonomy" id="2981725"/>
    <lineage>
        <taxon>Bacteria</taxon>
        <taxon>Bacillati</taxon>
        <taxon>Bacillota</taxon>
        <taxon>Clostridia</taxon>
        <taxon>Lachnospirales</taxon>
        <taxon>Lachnospiraceae</taxon>
        <taxon>Brotonthovivens</taxon>
    </lineage>
</organism>
<name>A0ABT2TL93_9FIRM</name>
<sequence length="432" mass="48492">MEGRLKTRDTGFCAEKLRSEFAILQQTYQEQPLIYLDNAATMQMPDAVKRRIVQHYERDNGNVHRGIHVLSTRTTEAYENARTLIAEQLGAKNREQLIFTAGTTDAINQVCSMTAPFLMPGDEIMVTQMEHHSNFLPWMQLAKQSQAKLVVIPVLEDGKLDLEQFYRKMSHRTKIAAFTQLSNVTGVKNPVEKMSSYIRNHTDALILVDGAQGIVHMGYGMPDCDFYCFSGHKLGALTGIGVLCMSERAQKICRPARFGGGTVYQVSETEMLLKDGAERFEAGTPNYAGAVSLAEACMFWKQYPGRAVREHETRLLTVLEQELCNIPSVRILAKGQEKTGCLSFVSSVAGAYDLCTHFNRYGLAVRSGHHCAQPYLNALGIQSAVRVSVAPYNTMAEIQRAAEIIRETITYFERILENGPHEHGRGRRRYKK</sequence>
<comment type="cofactor">
    <cofactor evidence="1">
        <name>pyridoxal 5'-phosphate</name>
        <dbReference type="ChEBI" id="CHEBI:597326"/>
    </cofactor>
</comment>
<evidence type="ECO:0000313" key="9">
    <source>
        <dbReference type="Proteomes" id="UP001652442"/>
    </source>
</evidence>
<dbReference type="EMBL" id="JAOQJQ010000003">
    <property type="protein sequence ID" value="MCU6762611.1"/>
    <property type="molecule type" value="Genomic_DNA"/>
</dbReference>
<evidence type="ECO:0000256" key="4">
    <source>
        <dbReference type="ARBA" id="ARBA00022679"/>
    </source>
</evidence>
<dbReference type="Gene3D" id="3.90.1150.10">
    <property type="entry name" value="Aspartate Aminotransferase, domain 1"/>
    <property type="match status" value="1"/>
</dbReference>
<dbReference type="EC" id="2.8.1.7" evidence="3"/>
<feature type="domain" description="Aminotransferase class V" evidence="7">
    <location>
        <begin position="34"/>
        <end position="400"/>
    </location>
</feature>
<dbReference type="Proteomes" id="UP001652442">
    <property type="component" value="Unassembled WGS sequence"/>
</dbReference>
<dbReference type="Pfam" id="PF00266">
    <property type="entry name" value="Aminotran_5"/>
    <property type="match status" value="1"/>
</dbReference>
<dbReference type="RefSeq" id="WP_158425311.1">
    <property type="nucleotide sequence ID" value="NZ_JAOQJQ010000003.1"/>
</dbReference>
<evidence type="ECO:0000256" key="6">
    <source>
        <dbReference type="ARBA" id="ARBA00050776"/>
    </source>
</evidence>
<comment type="catalytic activity">
    <reaction evidence="6">
        <text>(sulfur carrier)-H + L-cysteine = (sulfur carrier)-SH + L-alanine</text>
        <dbReference type="Rhea" id="RHEA:43892"/>
        <dbReference type="Rhea" id="RHEA-COMP:14737"/>
        <dbReference type="Rhea" id="RHEA-COMP:14739"/>
        <dbReference type="ChEBI" id="CHEBI:29917"/>
        <dbReference type="ChEBI" id="CHEBI:35235"/>
        <dbReference type="ChEBI" id="CHEBI:57972"/>
        <dbReference type="ChEBI" id="CHEBI:64428"/>
        <dbReference type="EC" id="2.8.1.7"/>
    </reaction>
</comment>
<dbReference type="PANTHER" id="PTHR43586">
    <property type="entry name" value="CYSTEINE DESULFURASE"/>
    <property type="match status" value="1"/>
</dbReference>
<dbReference type="Gene3D" id="3.40.640.10">
    <property type="entry name" value="Type I PLP-dependent aspartate aminotransferase-like (Major domain)"/>
    <property type="match status" value="1"/>
</dbReference>
<evidence type="ECO:0000256" key="5">
    <source>
        <dbReference type="ARBA" id="ARBA00022898"/>
    </source>
</evidence>
<dbReference type="CDD" id="cd06453">
    <property type="entry name" value="SufS_like"/>
    <property type="match status" value="1"/>
</dbReference>
<dbReference type="InterPro" id="IPR015424">
    <property type="entry name" value="PyrdxlP-dep_Trfase"/>
</dbReference>
<evidence type="ECO:0000256" key="1">
    <source>
        <dbReference type="ARBA" id="ARBA00001933"/>
    </source>
</evidence>
<keyword evidence="4" id="KW-0808">Transferase</keyword>
<keyword evidence="9" id="KW-1185">Reference proteome</keyword>